<evidence type="ECO:0000259" key="9">
    <source>
        <dbReference type="Pfam" id="PF05837"/>
    </source>
</evidence>
<proteinExistence type="inferred from homology"/>
<dbReference type="Proteomes" id="UP000215305">
    <property type="component" value="Unassembled WGS sequence"/>
</dbReference>
<evidence type="ECO:0000256" key="6">
    <source>
        <dbReference type="ARBA" id="ARBA00023328"/>
    </source>
</evidence>
<dbReference type="GO" id="GO:0007059">
    <property type="term" value="P:chromosome segregation"/>
    <property type="evidence" value="ECO:0007669"/>
    <property type="project" value="TreeGrafter"/>
</dbReference>
<keyword evidence="5" id="KW-0539">Nucleus</keyword>
<feature type="coiled-coil region" evidence="8">
    <location>
        <begin position="33"/>
        <end position="67"/>
    </location>
</feature>
<evidence type="ECO:0000256" key="5">
    <source>
        <dbReference type="ARBA" id="ARBA00023242"/>
    </source>
</evidence>
<dbReference type="Pfam" id="PF05837">
    <property type="entry name" value="CENP-H"/>
    <property type="match status" value="1"/>
</dbReference>
<keyword evidence="6" id="KW-0137">Centromere</keyword>
<dbReference type="RefSeq" id="XP_026618429.1">
    <property type="nucleotide sequence ID" value="XM_026761843.1"/>
</dbReference>
<evidence type="ECO:0000256" key="3">
    <source>
        <dbReference type="ARBA" id="ARBA00022454"/>
    </source>
</evidence>
<dbReference type="EMBL" id="NKHU02000009">
    <property type="protein sequence ID" value="RHZ66887.1"/>
    <property type="molecule type" value="Genomic_DNA"/>
</dbReference>
<keyword evidence="8" id="KW-0175">Coiled coil</keyword>
<feature type="coiled-coil region" evidence="8">
    <location>
        <begin position="147"/>
        <end position="204"/>
    </location>
</feature>
<dbReference type="VEuPathDB" id="FungiDB:CDV56_108224"/>
<dbReference type="GeneID" id="38130198"/>
<dbReference type="InterPro" id="IPR008426">
    <property type="entry name" value="CENP-H_C"/>
</dbReference>
<dbReference type="AlphaFoldDB" id="A0A397HVR1"/>
<dbReference type="GO" id="GO:0043515">
    <property type="term" value="F:kinetochore binding"/>
    <property type="evidence" value="ECO:0007669"/>
    <property type="project" value="TreeGrafter"/>
</dbReference>
<keyword evidence="11" id="KW-1185">Reference proteome</keyword>
<reference evidence="10" key="1">
    <citation type="submission" date="2018-08" db="EMBL/GenBank/DDBJ databases">
        <title>Draft genome sequence of azole-resistant Aspergillus thermomutatus (Neosartorya pseudofischeri) strain HMR AF 39, isolated from a human nasal aspirate.</title>
        <authorList>
            <person name="Parent-Michaud M."/>
            <person name="Dufresne P.J."/>
            <person name="Fournier E."/>
            <person name="Martineau C."/>
            <person name="Moreira S."/>
            <person name="Perkins V."/>
            <person name="De Repentigny L."/>
            <person name="Dufresne S.F."/>
        </authorList>
    </citation>
    <scope>NUCLEOTIDE SEQUENCE [LARGE SCALE GENOMIC DNA]</scope>
    <source>
        <strain evidence="10">HMR AF 39</strain>
    </source>
</reference>
<dbReference type="GO" id="GO:0007052">
    <property type="term" value="P:mitotic spindle organization"/>
    <property type="evidence" value="ECO:0007669"/>
    <property type="project" value="TreeGrafter"/>
</dbReference>
<dbReference type="OrthoDB" id="2274804at2759"/>
<name>A0A397HVR1_ASPTH</name>
<dbReference type="GO" id="GO:0000776">
    <property type="term" value="C:kinetochore"/>
    <property type="evidence" value="ECO:0007669"/>
    <property type="project" value="UniProtKB-KW"/>
</dbReference>
<keyword evidence="4" id="KW-0995">Kinetochore</keyword>
<evidence type="ECO:0000256" key="7">
    <source>
        <dbReference type="ARBA" id="ARBA00025735"/>
    </source>
</evidence>
<evidence type="ECO:0000256" key="1">
    <source>
        <dbReference type="ARBA" id="ARBA00004123"/>
    </source>
</evidence>
<protein>
    <recommendedName>
        <fullName evidence="9">Centromere protein H C-terminal domain-containing protein</fullName>
    </recommendedName>
</protein>
<comment type="similarity">
    <text evidence="7">Belongs to the CENP-H/MCM16 family.</text>
</comment>
<feature type="domain" description="Centromere protein H C-terminal" evidence="9">
    <location>
        <begin position="39"/>
        <end position="235"/>
    </location>
</feature>
<dbReference type="InterPro" id="IPR040034">
    <property type="entry name" value="CENP-H"/>
</dbReference>
<dbReference type="GO" id="GO:0005634">
    <property type="term" value="C:nucleus"/>
    <property type="evidence" value="ECO:0007669"/>
    <property type="project" value="UniProtKB-SubCell"/>
</dbReference>
<organism evidence="10 11">
    <name type="scientific">Aspergillus thermomutatus</name>
    <name type="common">Neosartorya pseudofischeri</name>
    <dbReference type="NCBI Taxonomy" id="41047"/>
    <lineage>
        <taxon>Eukaryota</taxon>
        <taxon>Fungi</taxon>
        <taxon>Dikarya</taxon>
        <taxon>Ascomycota</taxon>
        <taxon>Pezizomycotina</taxon>
        <taxon>Eurotiomycetes</taxon>
        <taxon>Eurotiomycetidae</taxon>
        <taxon>Eurotiales</taxon>
        <taxon>Aspergillaceae</taxon>
        <taxon>Aspergillus</taxon>
        <taxon>Aspergillus subgen. Fumigati</taxon>
    </lineage>
</organism>
<sequence>MSTARIQSLPHLSPGEVSLLDLAADDPRDVVSLSDKEALILQLYNQIQELELEKALLEQDLEPASGDNPDEQLAMAERELLEARATYTVRRKAISTVLMTDPTLKAVHLKAASPAERALLPLVNRRDVLSLTHENLISAHNATLRQLSNLEVQNLQLHQKNQELVRQLLESTKDDSSWRKALDDDDLKAQLDHLEADRKKSKSRWEVMKSIASAIVVGSGVNWAEDDGLTALVLDGSDD</sequence>
<evidence type="ECO:0000256" key="4">
    <source>
        <dbReference type="ARBA" id="ARBA00022838"/>
    </source>
</evidence>
<gene>
    <name evidence="10" type="ORF">CDV56_108224</name>
</gene>
<evidence type="ECO:0000256" key="2">
    <source>
        <dbReference type="ARBA" id="ARBA00004629"/>
    </source>
</evidence>
<evidence type="ECO:0000313" key="10">
    <source>
        <dbReference type="EMBL" id="RHZ66887.1"/>
    </source>
</evidence>
<dbReference type="GO" id="GO:0051382">
    <property type="term" value="P:kinetochore assembly"/>
    <property type="evidence" value="ECO:0007669"/>
    <property type="project" value="InterPro"/>
</dbReference>
<evidence type="ECO:0000313" key="11">
    <source>
        <dbReference type="Proteomes" id="UP000215305"/>
    </source>
</evidence>
<evidence type="ECO:0000256" key="8">
    <source>
        <dbReference type="SAM" id="Coils"/>
    </source>
</evidence>
<comment type="caution">
    <text evidence="10">The sequence shown here is derived from an EMBL/GenBank/DDBJ whole genome shotgun (WGS) entry which is preliminary data.</text>
</comment>
<dbReference type="PANTHER" id="PTHR48122">
    <property type="entry name" value="CENTROMERE PROTEIN H"/>
    <property type="match status" value="1"/>
</dbReference>
<dbReference type="PANTHER" id="PTHR48122:SF1">
    <property type="entry name" value="CENTROMERE PROTEIN H"/>
    <property type="match status" value="1"/>
</dbReference>
<accession>A0A397HVR1</accession>
<keyword evidence="3" id="KW-0158">Chromosome</keyword>
<comment type="subcellular location">
    <subcellularLocation>
        <location evidence="2">Chromosome</location>
        <location evidence="2">Centromere</location>
        <location evidence="2">Kinetochore</location>
    </subcellularLocation>
    <subcellularLocation>
        <location evidence="1">Nucleus</location>
    </subcellularLocation>
</comment>